<dbReference type="AlphaFoldDB" id="A0AAW1JA48"/>
<gene>
    <name evidence="3" type="ORF">RND81_08G183500</name>
</gene>
<protein>
    <recommendedName>
        <fullName evidence="5">F-box domain-containing protein</fullName>
    </recommendedName>
</protein>
<dbReference type="InterPro" id="IPR006527">
    <property type="entry name" value="F-box-assoc_dom_typ1"/>
</dbReference>
<dbReference type="EMBL" id="JBDFQZ010000008">
    <property type="protein sequence ID" value="KAK9699586.1"/>
    <property type="molecule type" value="Genomic_DNA"/>
</dbReference>
<dbReference type="SUPFAM" id="SSF81383">
    <property type="entry name" value="F-box domain"/>
    <property type="match status" value="1"/>
</dbReference>
<evidence type="ECO:0000313" key="3">
    <source>
        <dbReference type="EMBL" id="KAK9699586.1"/>
    </source>
</evidence>
<keyword evidence="4" id="KW-1185">Reference proteome</keyword>
<dbReference type="PANTHER" id="PTHR31672">
    <property type="entry name" value="BNACNNG10540D PROTEIN"/>
    <property type="match status" value="1"/>
</dbReference>
<dbReference type="Proteomes" id="UP001443914">
    <property type="component" value="Unassembled WGS sequence"/>
</dbReference>
<dbReference type="PANTHER" id="PTHR31672:SF13">
    <property type="entry name" value="F-BOX PROTEIN CPR30-LIKE"/>
    <property type="match status" value="1"/>
</dbReference>
<dbReference type="Pfam" id="PF00646">
    <property type="entry name" value="F-box"/>
    <property type="match status" value="1"/>
</dbReference>
<sequence length="376" mass="43178">MANIPDDILHLCILPRLPVKSLTRFKSVSKSWQTLISCPDFIRLHHRHALSSDENRLLIVSDDGLSPGFHVHELDSLLAPPLLLTYPGPATCTKQVDVKVVASCDFFLLLSCSLRHTESSPTDALVLLNPSTGSYYEIRHQSKPIGSDLTIYGLYHDDANDDFKIVRITDCFFRLAIREIMVYTFKTNSWKLIERKLDTFYAMACDIAVIGHLLHTVFRFLSTGSEEIRICCFDIVAERWTNDIPLPEYMVNTCRSYEDLFVLDSSLLCVAGENKEEMGTYSVWVMKEYGVKESWVKLMDIDVNRCCWGYFPITYRTGSRHELLCKPACRLLCWYNIRDNESKYVKFDGYKPISLHVCKGSLVTFPGGQRINLHRF</sequence>
<dbReference type="InterPro" id="IPR036047">
    <property type="entry name" value="F-box-like_dom_sf"/>
</dbReference>
<organism evidence="3 4">
    <name type="scientific">Saponaria officinalis</name>
    <name type="common">Common soapwort</name>
    <name type="synonym">Lychnis saponaria</name>
    <dbReference type="NCBI Taxonomy" id="3572"/>
    <lineage>
        <taxon>Eukaryota</taxon>
        <taxon>Viridiplantae</taxon>
        <taxon>Streptophyta</taxon>
        <taxon>Embryophyta</taxon>
        <taxon>Tracheophyta</taxon>
        <taxon>Spermatophyta</taxon>
        <taxon>Magnoliopsida</taxon>
        <taxon>eudicotyledons</taxon>
        <taxon>Gunneridae</taxon>
        <taxon>Pentapetalae</taxon>
        <taxon>Caryophyllales</taxon>
        <taxon>Caryophyllaceae</taxon>
        <taxon>Caryophylleae</taxon>
        <taxon>Saponaria</taxon>
    </lineage>
</organism>
<dbReference type="SUPFAM" id="SSF50965">
    <property type="entry name" value="Galactose oxidase, central domain"/>
    <property type="match status" value="1"/>
</dbReference>
<proteinExistence type="predicted"/>
<evidence type="ECO:0000259" key="2">
    <source>
        <dbReference type="Pfam" id="PF07734"/>
    </source>
</evidence>
<evidence type="ECO:0000313" key="4">
    <source>
        <dbReference type="Proteomes" id="UP001443914"/>
    </source>
</evidence>
<dbReference type="Gene3D" id="1.20.1280.50">
    <property type="match status" value="1"/>
</dbReference>
<comment type="caution">
    <text evidence="3">The sequence shown here is derived from an EMBL/GenBank/DDBJ whole genome shotgun (WGS) entry which is preliminary data.</text>
</comment>
<dbReference type="NCBIfam" id="TIGR01640">
    <property type="entry name" value="F_box_assoc_1"/>
    <property type="match status" value="1"/>
</dbReference>
<reference evidence="3" key="1">
    <citation type="submission" date="2024-03" db="EMBL/GenBank/DDBJ databases">
        <title>WGS assembly of Saponaria officinalis var. Norfolk2.</title>
        <authorList>
            <person name="Jenkins J."/>
            <person name="Shu S."/>
            <person name="Grimwood J."/>
            <person name="Barry K."/>
            <person name="Goodstein D."/>
            <person name="Schmutz J."/>
            <person name="Leebens-Mack J."/>
            <person name="Osbourn A."/>
        </authorList>
    </citation>
    <scope>NUCLEOTIDE SEQUENCE [LARGE SCALE GENOMIC DNA]</scope>
    <source>
        <strain evidence="3">JIC</strain>
    </source>
</reference>
<feature type="domain" description="F-box associated beta-propeller type 1" evidence="2">
    <location>
        <begin position="93"/>
        <end position="306"/>
    </location>
</feature>
<feature type="domain" description="F-box" evidence="1">
    <location>
        <begin position="3"/>
        <end position="41"/>
    </location>
</feature>
<dbReference type="InterPro" id="IPR017451">
    <property type="entry name" value="F-box-assoc_interact_dom"/>
</dbReference>
<dbReference type="InterPro" id="IPR001810">
    <property type="entry name" value="F-box_dom"/>
</dbReference>
<dbReference type="Pfam" id="PF07734">
    <property type="entry name" value="FBA_1"/>
    <property type="match status" value="1"/>
</dbReference>
<dbReference type="InterPro" id="IPR011043">
    <property type="entry name" value="Gal_Oxase/kelch_b-propeller"/>
</dbReference>
<evidence type="ECO:0008006" key="5">
    <source>
        <dbReference type="Google" id="ProtNLM"/>
    </source>
</evidence>
<dbReference type="InterPro" id="IPR050796">
    <property type="entry name" value="SCF_F-box_component"/>
</dbReference>
<evidence type="ECO:0000259" key="1">
    <source>
        <dbReference type="Pfam" id="PF00646"/>
    </source>
</evidence>
<name>A0AAW1JA48_SAPOF</name>
<accession>A0AAW1JA48</accession>